<dbReference type="EC" id="1.1.1.127" evidence="2"/>
<evidence type="ECO:0000313" key="2">
    <source>
        <dbReference type="EMBL" id="MPN02757.1"/>
    </source>
</evidence>
<organism evidence="2">
    <name type="scientific">bioreactor metagenome</name>
    <dbReference type="NCBI Taxonomy" id="1076179"/>
    <lineage>
        <taxon>unclassified sequences</taxon>
        <taxon>metagenomes</taxon>
        <taxon>ecological metagenomes</taxon>
    </lineage>
</organism>
<dbReference type="Pfam" id="PF13561">
    <property type="entry name" value="adh_short_C2"/>
    <property type="match status" value="1"/>
</dbReference>
<reference evidence="2" key="1">
    <citation type="submission" date="2019-08" db="EMBL/GenBank/DDBJ databases">
        <authorList>
            <person name="Kucharzyk K."/>
            <person name="Murdoch R.W."/>
            <person name="Higgins S."/>
            <person name="Loffler F."/>
        </authorList>
    </citation>
    <scope>NUCLEOTIDE SEQUENCE</scope>
</reference>
<dbReference type="PRINTS" id="PR00081">
    <property type="entry name" value="GDHRDH"/>
</dbReference>
<accession>A0A645ELT4</accession>
<sequence>MTKVLAHEWGEHNVNVNAIGPGFVETPLTSKLISGPGVKENMISKIPMRRLGKTDDIVGPVLFLASPYSDYITGQLLLIDGGRTID</sequence>
<protein>
    <submittedName>
        <fullName evidence="2">2-dehydro-3-deoxy-D-gluconate 5-dehydrogenase</fullName>
        <ecNumber evidence="2">1.1.1.127</ecNumber>
    </submittedName>
</protein>
<evidence type="ECO:0000256" key="1">
    <source>
        <dbReference type="ARBA" id="ARBA00006484"/>
    </source>
</evidence>
<comment type="similarity">
    <text evidence="1">Belongs to the short-chain dehydrogenases/reductases (SDR) family.</text>
</comment>
<proteinExistence type="inferred from homology"/>
<dbReference type="SUPFAM" id="SSF51735">
    <property type="entry name" value="NAD(P)-binding Rossmann-fold domains"/>
    <property type="match status" value="1"/>
</dbReference>
<keyword evidence="2" id="KW-0560">Oxidoreductase</keyword>
<dbReference type="EMBL" id="VSSQ01048707">
    <property type="protein sequence ID" value="MPN02757.1"/>
    <property type="molecule type" value="Genomic_DNA"/>
</dbReference>
<dbReference type="InterPro" id="IPR036291">
    <property type="entry name" value="NAD(P)-bd_dom_sf"/>
</dbReference>
<dbReference type="PANTHER" id="PTHR42760">
    <property type="entry name" value="SHORT-CHAIN DEHYDROGENASES/REDUCTASES FAMILY MEMBER"/>
    <property type="match status" value="1"/>
</dbReference>
<dbReference type="Gene3D" id="3.40.50.720">
    <property type="entry name" value="NAD(P)-binding Rossmann-like Domain"/>
    <property type="match status" value="1"/>
</dbReference>
<dbReference type="InterPro" id="IPR002347">
    <property type="entry name" value="SDR_fam"/>
</dbReference>
<dbReference type="GO" id="GO:0047001">
    <property type="term" value="F:2-dehydro-3-deoxy-D-gluconate 5-dehydrogenase activity"/>
    <property type="evidence" value="ECO:0007669"/>
    <property type="project" value="UniProtKB-EC"/>
</dbReference>
<dbReference type="AlphaFoldDB" id="A0A645ELT4"/>
<name>A0A645ELT4_9ZZZZ</name>
<gene>
    <name evidence="2" type="primary">kduD_27</name>
    <name evidence="2" type="ORF">SDC9_149973</name>
</gene>
<comment type="caution">
    <text evidence="2">The sequence shown here is derived from an EMBL/GenBank/DDBJ whole genome shotgun (WGS) entry which is preliminary data.</text>
</comment>